<dbReference type="PRINTS" id="PR00344">
    <property type="entry name" value="BCTRLSENSOR"/>
</dbReference>
<reference evidence="13 14" key="1">
    <citation type="journal article" date="2019" name="Nat. Med.">
        <title>A library of human gut bacterial isolates paired with longitudinal multiomics data enables mechanistic microbiome research.</title>
        <authorList>
            <person name="Poyet M."/>
            <person name="Groussin M."/>
            <person name="Gibbons S.M."/>
            <person name="Avila-Pacheco J."/>
            <person name="Jiang X."/>
            <person name="Kearney S.M."/>
            <person name="Perrotta A.R."/>
            <person name="Berdy B."/>
            <person name="Zhao S."/>
            <person name="Lieberman T.D."/>
            <person name="Swanson P.K."/>
            <person name="Smith M."/>
            <person name="Roesemann S."/>
            <person name="Alexander J.E."/>
            <person name="Rich S.A."/>
            <person name="Livny J."/>
            <person name="Vlamakis H."/>
            <person name="Clish C."/>
            <person name="Bullock K."/>
            <person name="Deik A."/>
            <person name="Scott J."/>
            <person name="Pierce K.A."/>
            <person name="Xavier R.J."/>
            <person name="Alm E.J."/>
        </authorList>
    </citation>
    <scope>NUCLEOTIDE SEQUENCE [LARGE SCALE GENOMIC DNA]</scope>
    <source>
        <strain evidence="13 14">BIOML-A15</strain>
    </source>
</reference>
<dbReference type="Gene3D" id="3.40.50.2300">
    <property type="match status" value="1"/>
</dbReference>
<dbReference type="Gene3D" id="2.60.40.10">
    <property type="entry name" value="Immunoglobulins"/>
    <property type="match status" value="1"/>
</dbReference>
<evidence type="ECO:0000256" key="4">
    <source>
        <dbReference type="ARBA" id="ARBA00023015"/>
    </source>
</evidence>
<dbReference type="InterPro" id="IPR036097">
    <property type="entry name" value="HisK_dim/P_sf"/>
</dbReference>
<dbReference type="Gene3D" id="3.30.565.10">
    <property type="entry name" value="Histidine kinase-like ATPase, C-terminal domain"/>
    <property type="match status" value="1"/>
</dbReference>
<dbReference type="Gene3D" id="1.10.10.60">
    <property type="entry name" value="Homeodomain-like"/>
    <property type="match status" value="2"/>
</dbReference>
<name>A0A7J4Y202_BACOV</name>
<dbReference type="PROSITE" id="PS50109">
    <property type="entry name" value="HIS_KIN"/>
    <property type="match status" value="1"/>
</dbReference>
<dbReference type="SUPFAM" id="SSF47384">
    <property type="entry name" value="Homodimeric domain of signal transducing histidine kinase"/>
    <property type="match status" value="1"/>
</dbReference>
<feature type="transmembrane region" description="Helical" evidence="9">
    <location>
        <begin position="759"/>
        <end position="780"/>
    </location>
</feature>
<evidence type="ECO:0000256" key="5">
    <source>
        <dbReference type="ARBA" id="ARBA00023125"/>
    </source>
</evidence>
<dbReference type="GO" id="GO:0000155">
    <property type="term" value="F:phosphorelay sensor kinase activity"/>
    <property type="evidence" value="ECO:0007669"/>
    <property type="project" value="InterPro"/>
</dbReference>
<dbReference type="SUPFAM" id="SSF101898">
    <property type="entry name" value="NHL repeat"/>
    <property type="match status" value="1"/>
</dbReference>
<dbReference type="InterPro" id="IPR001789">
    <property type="entry name" value="Sig_transdc_resp-reg_receiver"/>
</dbReference>
<evidence type="ECO:0000256" key="8">
    <source>
        <dbReference type="SAM" id="Coils"/>
    </source>
</evidence>
<keyword evidence="5" id="KW-0238">DNA-binding</keyword>
<dbReference type="InterPro" id="IPR003594">
    <property type="entry name" value="HATPase_dom"/>
</dbReference>
<dbReference type="SMART" id="SM00342">
    <property type="entry name" value="HTH_ARAC"/>
    <property type="match status" value="1"/>
</dbReference>
<evidence type="ECO:0000256" key="2">
    <source>
        <dbReference type="ARBA" id="ARBA00012438"/>
    </source>
</evidence>
<gene>
    <name evidence="13" type="ORF">F3B90_04145</name>
</gene>
<keyword evidence="3 7" id="KW-0597">Phosphoprotein</keyword>
<feature type="modified residue" description="4-aspartylphosphate" evidence="7">
    <location>
        <position position="1107"/>
    </location>
</feature>
<keyword evidence="9" id="KW-0812">Transmembrane</keyword>
<dbReference type="Gene3D" id="2.130.10.10">
    <property type="entry name" value="YVTN repeat-like/Quinoprotein amine dehydrogenase"/>
    <property type="match status" value="2"/>
</dbReference>
<evidence type="ECO:0000256" key="1">
    <source>
        <dbReference type="ARBA" id="ARBA00000085"/>
    </source>
</evidence>
<evidence type="ECO:0000259" key="11">
    <source>
        <dbReference type="PROSITE" id="PS50109"/>
    </source>
</evidence>
<evidence type="ECO:0000256" key="3">
    <source>
        <dbReference type="ARBA" id="ARBA00022553"/>
    </source>
</evidence>
<feature type="coiled-coil region" evidence="8">
    <location>
        <begin position="777"/>
        <end position="804"/>
    </location>
</feature>
<dbReference type="PANTHER" id="PTHR43547">
    <property type="entry name" value="TWO-COMPONENT HISTIDINE KINASE"/>
    <property type="match status" value="1"/>
</dbReference>
<feature type="domain" description="Histidine kinase" evidence="11">
    <location>
        <begin position="808"/>
        <end position="1021"/>
    </location>
</feature>
<feature type="domain" description="Response regulatory" evidence="12">
    <location>
        <begin position="1058"/>
        <end position="1174"/>
    </location>
</feature>
<dbReference type="InterPro" id="IPR015943">
    <property type="entry name" value="WD40/YVTN_repeat-like_dom_sf"/>
</dbReference>
<accession>A0A7J4Y202</accession>
<organism evidence="13 14">
    <name type="scientific">Bacteroides ovatus</name>
    <dbReference type="NCBI Taxonomy" id="28116"/>
    <lineage>
        <taxon>Bacteria</taxon>
        <taxon>Pseudomonadati</taxon>
        <taxon>Bacteroidota</taxon>
        <taxon>Bacteroidia</taxon>
        <taxon>Bacteroidales</taxon>
        <taxon>Bacteroidaceae</taxon>
        <taxon>Bacteroides</taxon>
    </lineage>
</organism>
<dbReference type="PANTHER" id="PTHR43547:SF2">
    <property type="entry name" value="HYBRID SIGNAL TRANSDUCTION HISTIDINE KINASE C"/>
    <property type="match status" value="1"/>
</dbReference>
<dbReference type="InterPro" id="IPR009057">
    <property type="entry name" value="Homeodomain-like_sf"/>
</dbReference>
<dbReference type="EC" id="2.7.13.3" evidence="2"/>
<dbReference type="CDD" id="cd17574">
    <property type="entry name" value="REC_OmpR"/>
    <property type="match status" value="1"/>
</dbReference>
<evidence type="ECO:0000259" key="12">
    <source>
        <dbReference type="PROSITE" id="PS50110"/>
    </source>
</evidence>
<dbReference type="InterPro" id="IPR013783">
    <property type="entry name" value="Ig-like_fold"/>
</dbReference>
<dbReference type="InterPro" id="IPR011110">
    <property type="entry name" value="Reg_prop"/>
</dbReference>
<dbReference type="SUPFAM" id="SSF55874">
    <property type="entry name" value="ATPase domain of HSP90 chaperone/DNA topoisomerase II/histidine kinase"/>
    <property type="match status" value="1"/>
</dbReference>
<evidence type="ECO:0000313" key="13">
    <source>
        <dbReference type="EMBL" id="KAA4629342.1"/>
    </source>
</evidence>
<keyword evidence="9" id="KW-1133">Transmembrane helix</keyword>
<dbReference type="GO" id="GO:0003700">
    <property type="term" value="F:DNA-binding transcription factor activity"/>
    <property type="evidence" value="ECO:0007669"/>
    <property type="project" value="InterPro"/>
</dbReference>
<dbReference type="Proteomes" id="UP000424805">
    <property type="component" value="Unassembled WGS sequence"/>
</dbReference>
<proteinExistence type="predicted"/>
<feature type="domain" description="HTH araC/xylS-type" evidence="10">
    <location>
        <begin position="1207"/>
        <end position="1306"/>
    </location>
</feature>
<protein>
    <recommendedName>
        <fullName evidence="2">histidine kinase</fullName>
        <ecNumber evidence="2">2.7.13.3</ecNumber>
    </recommendedName>
</protein>
<dbReference type="Pfam" id="PF07494">
    <property type="entry name" value="Reg_prop"/>
    <property type="match status" value="3"/>
</dbReference>
<dbReference type="CDD" id="cd00075">
    <property type="entry name" value="HATPase"/>
    <property type="match status" value="1"/>
</dbReference>
<dbReference type="InterPro" id="IPR005467">
    <property type="entry name" value="His_kinase_dom"/>
</dbReference>
<dbReference type="GO" id="GO:0043565">
    <property type="term" value="F:sequence-specific DNA binding"/>
    <property type="evidence" value="ECO:0007669"/>
    <property type="project" value="InterPro"/>
</dbReference>
<dbReference type="InterPro" id="IPR036890">
    <property type="entry name" value="HATPase_C_sf"/>
</dbReference>
<dbReference type="SMART" id="SM00387">
    <property type="entry name" value="HATPase_c"/>
    <property type="match status" value="1"/>
</dbReference>
<dbReference type="InterPro" id="IPR003661">
    <property type="entry name" value="HisK_dim/P_dom"/>
</dbReference>
<dbReference type="SMART" id="SM00388">
    <property type="entry name" value="HisKA"/>
    <property type="match status" value="1"/>
</dbReference>
<dbReference type="PROSITE" id="PS00041">
    <property type="entry name" value="HTH_ARAC_FAMILY_1"/>
    <property type="match status" value="1"/>
</dbReference>
<dbReference type="Pfam" id="PF12833">
    <property type="entry name" value="HTH_18"/>
    <property type="match status" value="1"/>
</dbReference>
<dbReference type="PROSITE" id="PS50110">
    <property type="entry name" value="RESPONSE_REGULATORY"/>
    <property type="match status" value="1"/>
</dbReference>
<dbReference type="CDD" id="cd00082">
    <property type="entry name" value="HisKA"/>
    <property type="match status" value="1"/>
</dbReference>
<keyword evidence="9" id="KW-0472">Membrane</keyword>
<dbReference type="SUPFAM" id="SSF69322">
    <property type="entry name" value="Tricorn protease domain 2"/>
    <property type="match status" value="1"/>
</dbReference>
<dbReference type="SMART" id="SM00448">
    <property type="entry name" value="REC"/>
    <property type="match status" value="1"/>
</dbReference>
<dbReference type="SUPFAM" id="SSF46689">
    <property type="entry name" value="Homeodomain-like"/>
    <property type="match status" value="1"/>
</dbReference>
<keyword evidence="6" id="KW-0804">Transcription</keyword>
<evidence type="ECO:0000256" key="7">
    <source>
        <dbReference type="PROSITE-ProRule" id="PRU00169"/>
    </source>
</evidence>
<evidence type="ECO:0000256" key="6">
    <source>
        <dbReference type="ARBA" id="ARBA00023163"/>
    </source>
</evidence>
<dbReference type="Pfam" id="PF02518">
    <property type="entry name" value="HATPase_c"/>
    <property type="match status" value="1"/>
</dbReference>
<dbReference type="InterPro" id="IPR018060">
    <property type="entry name" value="HTH_AraC"/>
</dbReference>
<dbReference type="EMBL" id="VWFP01000003">
    <property type="protein sequence ID" value="KAA4629342.1"/>
    <property type="molecule type" value="Genomic_DNA"/>
</dbReference>
<dbReference type="FunFam" id="2.130.10.10:FF:000891">
    <property type="entry name" value="Two-component system sensor histidine kinase/response regulator, hybrid (One-component system)"/>
    <property type="match status" value="1"/>
</dbReference>
<comment type="caution">
    <text evidence="13">The sequence shown here is derived from an EMBL/GenBank/DDBJ whole genome shotgun (WGS) entry which is preliminary data.</text>
</comment>
<sequence length="1315" mass="151675">MSKAHVLKRYSFLIWILFFVLSTKAEQQDYYFRQISLEQGLSQSRVQCIYRDHQGVIWIGTKWGLNSYDQSELKSYFHDREQPNSLPDNFIRFITEDRLGDLYVSTNKGIAIYNKAENQFQPLKYNGKPFNAWSYLQIGDNFLFGGEETLYQYNLTDKNITTIFPDIDGDKLKCINRIFQWSPDMLITSSKKDGLWMYDLIKKKMYRCPFVKEREINTIFVDSQNRLWVSFYGKGIACYSKEGKRLFSLSTKNSGLNNDIIFDFLEKDNQLWIATDGGGINILDFQTMKFSYLKHISDDEQSLPNNSIYRLYKDQMDNIWIGSIHGGLFAIKKVFIKTYKDVPLNNPNGVSERTVVSIFEDKDTLLWIGTDGGGINSFDQKTNTFHHYPTTYGEKVTSITDFSENELLLSCFNKGVFTFNKRTAQMQPFPIINDSISKREFSSGDLVNLYATKDNIYILGAKVYIYNKHTRQTSILYAPQIDIQRQIAMQAIYSDDTHLYLMGTNNLFKLNFKTNELSSLVNMKEGDDFTSACRDDKGNFWIGSNFGLLFYNKQTGKTEKIHTNLFNSVSSLAYDKKGKVWIGAQNMFFAYIINEKRFVILDESDGVPSNELIFTPIPALRTPNLYMGGTMGLVRINTDIIFESNSSPILKLLEVKLNGKSTLKQVNNNCISIPWNHSSFNIKVIADEKNSFRKHLFRYVITGKDKMVIESYLQTLELGTLASGEYTISVSCDSSNGEWSQPTEILTIIVSPPWWKSTWFIILCIFFAFLVAGVVFFSLIRKKENRLKREMREHEKKIYEEKIRFLINISHELRTPLTLIYASLKRILNKEVKQDELPEYLQGAFKQANQMKDIINIVLDTRKMEVGQEVLHISSHPLHKWIQEVAETFQTASKAKEIEITYDFDDSIQSIAYDDTKCKVVLSNLIMNALKYSPNQTRIVIKTIRTNESIQVHVQDQGIGLDNVDIKKLFTRFYQGKHNEGGSGIGLSYAKMLIDLHGGRMGAFNNKDRGATFFYEIPANLQEQEVSCPQHSYLNELLSSPEEEEKIESGSFSLQGYSLLIVEDKQDLREFLKNALKDKFKKIYQAENGLVALEVIKQQQPDIIVSDVMMPQINGYQLCKEIKENLNISHIPVILLTARADSESQMLGYKLGADAYLPKPFEMEMLLSVIQNQMRNREYIKSRYRGNQFILSPQEATFSNADEQFMIKLNEMIDQNLSQPDLDVKFLTAQMAMSRTSLYNKVKELTGMGANDYINRRRIDKAIILLTQSDMSITEISEQVGFTYQRYFSTLFKEMKGMTPSQFRAQHGCTQQQSE</sequence>
<dbReference type="InterPro" id="IPR018062">
    <property type="entry name" value="HTH_AraC-typ_CS"/>
</dbReference>
<dbReference type="PROSITE" id="PS01124">
    <property type="entry name" value="HTH_ARAC_FAMILY_2"/>
    <property type="match status" value="1"/>
</dbReference>
<dbReference type="InterPro" id="IPR011006">
    <property type="entry name" value="CheY-like_superfamily"/>
</dbReference>
<comment type="catalytic activity">
    <reaction evidence="1">
        <text>ATP + protein L-histidine = ADP + protein N-phospho-L-histidine.</text>
        <dbReference type="EC" id="2.7.13.3"/>
    </reaction>
</comment>
<dbReference type="Pfam" id="PF00072">
    <property type="entry name" value="Response_reg"/>
    <property type="match status" value="1"/>
</dbReference>
<evidence type="ECO:0000256" key="9">
    <source>
        <dbReference type="SAM" id="Phobius"/>
    </source>
</evidence>
<keyword evidence="8" id="KW-0175">Coiled coil</keyword>
<evidence type="ECO:0000259" key="10">
    <source>
        <dbReference type="PROSITE" id="PS01124"/>
    </source>
</evidence>
<dbReference type="SUPFAM" id="SSF52172">
    <property type="entry name" value="CheY-like"/>
    <property type="match status" value="1"/>
</dbReference>
<dbReference type="Pfam" id="PF00512">
    <property type="entry name" value="HisKA"/>
    <property type="match status" value="1"/>
</dbReference>
<keyword evidence="4" id="KW-0805">Transcription regulation</keyword>
<dbReference type="Gene3D" id="1.10.287.130">
    <property type="match status" value="1"/>
</dbReference>
<dbReference type="InterPro" id="IPR004358">
    <property type="entry name" value="Sig_transdc_His_kin-like_C"/>
</dbReference>
<evidence type="ECO:0000313" key="14">
    <source>
        <dbReference type="Proteomes" id="UP000424805"/>
    </source>
</evidence>